<keyword evidence="4 6" id="KW-1133">Transmembrane helix</keyword>
<dbReference type="InterPro" id="IPR007568">
    <property type="entry name" value="RTA1"/>
</dbReference>
<dbReference type="AlphaFoldDB" id="A0A1E3Q343"/>
<protein>
    <recommendedName>
        <fullName evidence="9">RTA1 like protein</fullName>
    </recommendedName>
</protein>
<keyword evidence="3 6" id="KW-0812">Transmembrane</keyword>
<feature type="transmembrane region" description="Helical" evidence="6">
    <location>
        <begin position="198"/>
        <end position="216"/>
    </location>
</feature>
<evidence type="ECO:0000313" key="8">
    <source>
        <dbReference type="Proteomes" id="UP000094385"/>
    </source>
</evidence>
<feature type="transmembrane region" description="Helical" evidence="6">
    <location>
        <begin position="12"/>
        <end position="36"/>
    </location>
</feature>
<evidence type="ECO:0000256" key="3">
    <source>
        <dbReference type="ARBA" id="ARBA00022692"/>
    </source>
</evidence>
<feature type="transmembrane region" description="Helical" evidence="6">
    <location>
        <begin position="126"/>
        <end position="148"/>
    </location>
</feature>
<dbReference type="GO" id="GO:0016020">
    <property type="term" value="C:membrane"/>
    <property type="evidence" value="ECO:0007669"/>
    <property type="project" value="UniProtKB-SubCell"/>
</dbReference>
<feature type="transmembrane region" description="Helical" evidence="6">
    <location>
        <begin position="154"/>
        <end position="177"/>
    </location>
</feature>
<evidence type="ECO:0008006" key="9">
    <source>
        <dbReference type="Google" id="ProtNLM"/>
    </source>
</evidence>
<sequence length="279" mass="31721">MPELRPLRSGYYVWHYVPSIAASIIFFLLFLIATSFHVWKIWKLKSRMMLAFTIGGVFEFIGYVVRASAYNNTDRLMPFCIQSMFLLVGPILFTASVYMVLGRIIRKVGAEHHSLIRVNWLTKTFVISDVVTFCIQGGGAGMLVVGSLANIGKIIVIAGLILQVLGFCLFLVTSVVFQMRIGRYPTRESVDPAVQWKKYLYSLYAVSVLITVRSLFRVVEYIMGQNGYLMLHEWCLYTFDGVPMLFCMVIFGIWYPGEVCYIPKVNLAAVESFELKSFA</sequence>
<keyword evidence="8" id="KW-1185">Reference proteome</keyword>
<feature type="transmembrane region" description="Helical" evidence="6">
    <location>
        <begin position="85"/>
        <end position="105"/>
    </location>
</feature>
<dbReference type="Proteomes" id="UP000094385">
    <property type="component" value="Unassembled WGS sequence"/>
</dbReference>
<comment type="subcellular location">
    <subcellularLocation>
        <location evidence="1">Membrane</location>
        <topology evidence="1">Multi-pass membrane protein</topology>
    </subcellularLocation>
</comment>
<dbReference type="PANTHER" id="PTHR31465:SF27">
    <property type="entry name" value="DOMAIN PROTEIN, PUTATIVE (AFU_ORTHOLOGUE AFUA_3G01030)-RELATED"/>
    <property type="match status" value="1"/>
</dbReference>
<evidence type="ECO:0000256" key="1">
    <source>
        <dbReference type="ARBA" id="ARBA00004141"/>
    </source>
</evidence>
<evidence type="ECO:0000256" key="2">
    <source>
        <dbReference type="ARBA" id="ARBA00009969"/>
    </source>
</evidence>
<comment type="similarity">
    <text evidence="2">Belongs to the lipid-translocating exporter (LTE) (TC 9.A.26.1) family.</text>
</comment>
<name>A0A1E3Q343_LIPST</name>
<evidence type="ECO:0000313" key="7">
    <source>
        <dbReference type="EMBL" id="ODQ71978.1"/>
    </source>
</evidence>
<proteinExistence type="inferred from homology"/>
<dbReference type="PANTHER" id="PTHR31465">
    <property type="entry name" value="PROTEIN RTA1-RELATED"/>
    <property type="match status" value="1"/>
</dbReference>
<dbReference type="EMBL" id="KV454296">
    <property type="protein sequence ID" value="ODQ71978.1"/>
    <property type="molecule type" value="Genomic_DNA"/>
</dbReference>
<feature type="transmembrane region" description="Helical" evidence="6">
    <location>
        <begin position="48"/>
        <end position="65"/>
    </location>
</feature>
<keyword evidence="5 6" id="KW-0472">Membrane</keyword>
<evidence type="ECO:0000256" key="5">
    <source>
        <dbReference type="ARBA" id="ARBA00023136"/>
    </source>
</evidence>
<dbReference type="OrthoDB" id="3358017at2759"/>
<gene>
    <name evidence="7" type="ORF">LIPSTDRAFT_338235</name>
</gene>
<feature type="transmembrane region" description="Helical" evidence="6">
    <location>
        <begin position="236"/>
        <end position="255"/>
    </location>
</feature>
<evidence type="ECO:0000256" key="4">
    <source>
        <dbReference type="ARBA" id="ARBA00022989"/>
    </source>
</evidence>
<accession>A0A1E3Q343</accession>
<dbReference type="STRING" id="675824.A0A1E3Q343"/>
<reference evidence="7 8" key="1">
    <citation type="journal article" date="2016" name="Proc. Natl. Acad. Sci. U.S.A.">
        <title>Comparative genomics of biotechnologically important yeasts.</title>
        <authorList>
            <person name="Riley R."/>
            <person name="Haridas S."/>
            <person name="Wolfe K.H."/>
            <person name="Lopes M.R."/>
            <person name="Hittinger C.T."/>
            <person name="Goeker M."/>
            <person name="Salamov A.A."/>
            <person name="Wisecaver J.H."/>
            <person name="Long T.M."/>
            <person name="Calvey C.H."/>
            <person name="Aerts A.L."/>
            <person name="Barry K.W."/>
            <person name="Choi C."/>
            <person name="Clum A."/>
            <person name="Coughlan A.Y."/>
            <person name="Deshpande S."/>
            <person name="Douglass A.P."/>
            <person name="Hanson S.J."/>
            <person name="Klenk H.-P."/>
            <person name="LaButti K.M."/>
            <person name="Lapidus A."/>
            <person name="Lindquist E.A."/>
            <person name="Lipzen A.M."/>
            <person name="Meier-Kolthoff J.P."/>
            <person name="Ohm R.A."/>
            <person name="Otillar R.P."/>
            <person name="Pangilinan J.L."/>
            <person name="Peng Y."/>
            <person name="Rokas A."/>
            <person name="Rosa C.A."/>
            <person name="Scheuner C."/>
            <person name="Sibirny A.A."/>
            <person name="Slot J.C."/>
            <person name="Stielow J.B."/>
            <person name="Sun H."/>
            <person name="Kurtzman C.P."/>
            <person name="Blackwell M."/>
            <person name="Grigoriev I.V."/>
            <person name="Jeffries T.W."/>
        </authorList>
    </citation>
    <scope>NUCLEOTIDE SEQUENCE [LARGE SCALE GENOMIC DNA]</scope>
    <source>
        <strain evidence="7 8">NRRL Y-11557</strain>
    </source>
</reference>
<organism evidence="7 8">
    <name type="scientific">Lipomyces starkeyi NRRL Y-11557</name>
    <dbReference type="NCBI Taxonomy" id="675824"/>
    <lineage>
        <taxon>Eukaryota</taxon>
        <taxon>Fungi</taxon>
        <taxon>Dikarya</taxon>
        <taxon>Ascomycota</taxon>
        <taxon>Saccharomycotina</taxon>
        <taxon>Lipomycetes</taxon>
        <taxon>Lipomycetales</taxon>
        <taxon>Lipomycetaceae</taxon>
        <taxon>Lipomyces</taxon>
    </lineage>
</organism>
<dbReference type="Pfam" id="PF04479">
    <property type="entry name" value="RTA1"/>
    <property type="match status" value="1"/>
</dbReference>
<evidence type="ECO:0000256" key="6">
    <source>
        <dbReference type="SAM" id="Phobius"/>
    </source>
</evidence>